<reference evidence="1 2" key="1">
    <citation type="submission" date="2021-06" db="EMBL/GenBank/DDBJ databases">
        <authorList>
            <person name="Sun Q."/>
            <person name="Li D."/>
        </authorList>
    </citation>
    <scope>NUCLEOTIDE SEQUENCE [LARGE SCALE GENOMIC DNA]</scope>
    <source>
        <strain evidence="1 2">MSJ-4</strain>
    </source>
</reference>
<evidence type="ECO:0000313" key="2">
    <source>
        <dbReference type="Proteomes" id="UP000736583"/>
    </source>
</evidence>
<dbReference type="Proteomes" id="UP000736583">
    <property type="component" value="Unassembled WGS sequence"/>
</dbReference>
<dbReference type="EMBL" id="JAHLQL010000001">
    <property type="protein sequence ID" value="MBU5590177.1"/>
    <property type="molecule type" value="Genomic_DNA"/>
</dbReference>
<comment type="caution">
    <text evidence="1">The sequence shown here is derived from an EMBL/GenBank/DDBJ whole genome shotgun (WGS) entry which is preliminary data.</text>
</comment>
<evidence type="ECO:0000313" key="1">
    <source>
        <dbReference type="EMBL" id="MBU5590177.1"/>
    </source>
</evidence>
<keyword evidence="2" id="KW-1185">Reference proteome</keyword>
<proteinExistence type="predicted"/>
<sequence>MSTARLYSQNLSGFQPGVEYDYNITLEAETRSAIHGVVRLPNNTVAANAVVKLFKLINGVFEPIDFQYTDAEGQFLFGIADIGGTYRIKIYWYPLV</sequence>
<gene>
    <name evidence="1" type="ORF">KQI89_00205</name>
</gene>
<name>A0ABS6EVC4_9CLOT</name>
<accession>A0ABS6EVC4</accession>
<protein>
    <submittedName>
        <fullName evidence="1">Carboxypeptidase-like regulatory domain-containing protein</fullName>
    </submittedName>
</protein>
<organism evidence="1 2">
    <name type="scientific">Clostridium simiarum</name>
    <dbReference type="NCBI Taxonomy" id="2841506"/>
    <lineage>
        <taxon>Bacteria</taxon>
        <taxon>Bacillati</taxon>
        <taxon>Bacillota</taxon>
        <taxon>Clostridia</taxon>
        <taxon>Eubacteriales</taxon>
        <taxon>Clostridiaceae</taxon>
        <taxon>Clostridium</taxon>
    </lineage>
</organism>
<dbReference type="RefSeq" id="WP_032121179.1">
    <property type="nucleotide sequence ID" value="NZ_JAHLQL010000001.1"/>
</dbReference>